<dbReference type="EMBL" id="SNQI01000003">
    <property type="protein sequence ID" value="TEW73881.1"/>
    <property type="molecule type" value="Genomic_DNA"/>
</dbReference>
<evidence type="ECO:0000313" key="1">
    <source>
        <dbReference type="EMBL" id="TEW73881.1"/>
    </source>
</evidence>
<keyword evidence="2" id="KW-1185">Reference proteome</keyword>
<sequence length="516" mass="59211">MKLNTDDKNNFVFEYDDIQIQVPGGLNDEKLDSLRVTLKINKADSHVNVRHSLNLFNHTQVEKFLLQVSYQLEISDTMVRKAFIKLTDELEQHRLTQPSQSDEQVAIEYQLPKEEFIEAKDFLCAENLLERTNNRIGASGIIGEENNRLLMYLIFTSRKTTNPLHCISFGSSGVGKTHLQSNVSELIPSEDKVEITQLSANAFYYFNRYDLKNKLVLIEDMDGAEDGLLPLRELQTKKRISKSVVQKSIGGRGRTNNLVVEGPVCVAGCTTQEGMYQDNANRSFLLYIDESSEQDERIMAYQRMLYAGKVDGDYQDVSAKLLRNVQRLLKPIKVINPYAEHLKLPNTVFKPRRTNLHYLQLIEVVTFYHQHQREERCDETTGEVYIETTLEDIKMANTLIKEVLLRKSDRLNGAARTYFESLSGYLAENNSQTYSNTEIRREFGISETTLRRHHKVLLAEGYIEKVGGNRTESFEYKLLDVNEFKDLEATIEKALNLCLEYATPPSVRHSGNGEPK</sequence>
<proteinExistence type="predicted"/>
<evidence type="ECO:0000313" key="2">
    <source>
        <dbReference type="Proteomes" id="UP000298517"/>
    </source>
</evidence>
<dbReference type="RefSeq" id="WP_134248280.1">
    <property type="nucleotide sequence ID" value="NZ_SNQI01000003.1"/>
</dbReference>
<protein>
    <submittedName>
        <fullName evidence="1">Uncharacterized protein</fullName>
    </submittedName>
</protein>
<dbReference type="InterPro" id="IPR036390">
    <property type="entry name" value="WH_DNA-bd_sf"/>
</dbReference>
<dbReference type="SUPFAM" id="SSF46785">
    <property type="entry name" value="Winged helix' DNA-binding domain"/>
    <property type="match status" value="1"/>
</dbReference>
<name>A0A4Y8ARR4_9FLAO</name>
<dbReference type="Proteomes" id="UP000298517">
    <property type="component" value="Unassembled WGS sequence"/>
</dbReference>
<dbReference type="AlphaFoldDB" id="A0A4Y8ARR4"/>
<reference evidence="1 2" key="1">
    <citation type="journal article" date="2011" name="J. Microbiol.">
        <title>Gramella jeungdoensis sp. nov., isolated from a solar saltern in Korea.</title>
        <authorList>
            <person name="Joung Y."/>
            <person name="Kim H."/>
            <person name="Jang T."/>
            <person name="Ahn T.S."/>
            <person name="Joh K."/>
        </authorList>
    </citation>
    <scope>NUCLEOTIDE SEQUENCE [LARGE SCALE GENOMIC DNA]</scope>
    <source>
        <strain evidence="1 2">KCTC 23123</strain>
    </source>
</reference>
<dbReference type="OrthoDB" id="9804281at2"/>
<organism evidence="1 2">
    <name type="scientific">Gramella jeungdoensis</name>
    <dbReference type="NCBI Taxonomy" id="708091"/>
    <lineage>
        <taxon>Bacteria</taxon>
        <taxon>Pseudomonadati</taxon>
        <taxon>Bacteroidota</taxon>
        <taxon>Flavobacteriia</taxon>
        <taxon>Flavobacteriales</taxon>
        <taxon>Flavobacteriaceae</taxon>
        <taxon>Christiangramia</taxon>
    </lineage>
</organism>
<dbReference type="Gene3D" id="1.10.10.10">
    <property type="entry name" value="Winged helix-like DNA-binding domain superfamily/Winged helix DNA-binding domain"/>
    <property type="match status" value="1"/>
</dbReference>
<gene>
    <name evidence="1" type="ORF">E2488_10405</name>
</gene>
<comment type="caution">
    <text evidence="1">The sequence shown here is derived from an EMBL/GenBank/DDBJ whole genome shotgun (WGS) entry which is preliminary data.</text>
</comment>
<accession>A0A4Y8ARR4</accession>
<dbReference type="InterPro" id="IPR036388">
    <property type="entry name" value="WH-like_DNA-bd_sf"/>
</dbReference>